<sequence length="546" mass="63225">MEKKVEDACSSGVKPKDKYKSPVPEEILKDCEDTFVAAQERVTKASKNFYSDTGLMALLCRHDQVLWMVNVTTPGKRQHYAFALIEELFQHLPPTWRVGLLYDISCQLERSMRKHRLLEELFERIEWAVSVFHAYGHQWACQLVYHPRKRKGFGLTDGEGCESLFYSVPSLRVSGYHRRLFMLDYQVMHMHSQSIRRLGLWMARQYHSCQKRLVAAQQTLDKYSVSEDVLQSQWSTQVKTQLKKAPRQSKTLADRAISDVIADRGRVKDIETEIKNLRRKRASEDDEDEDDAIQSQMHELENALNETKARLKDMEKALGVGGRKRLAQLKGNPYLRLRMNARALKARLRSKVIDHKFERSQLERAYRHQIMQEKDHAQTKASIHRQEGTISATITKYNKLIEEMAELHRARKAPAKSVLPRLIDPKMVFRLDVDDLLWQEDPGLGEEECSELPLWLGDAKVRGGVVAMLERDRCVEENERLDYECTAMRDWLDDELRALKATISVRSGNHLSFIVPSFADGPTLCKIMKMKDCDINFSDASKTCVR</sequence>
<dbReference type="PANTHER" id="PTHR33096">
    <property type="entry name" value="CXC2 DOMAIN-CONTAINING PROTEIN"/>
    <property type="match status" value="1"/>
</dbReference>
<feature type="region of interest" description="Disordered" evidence="2">
    <location>
        <begin position="1"/>
        <end position="20"/>
    </location>
</feature>
<proteinExistence type="predicted"/>
<keyword evidence="4" id="KW-1185">Reference proteome</keyword>
<dbReference type="PANTHER" id="PTHR33096:SF1">
    <property type="entry name" value="CXC1-LIKE CYSTEINE CLUSTER ASSOCIATED WITH KDZ TRANSPOSASES DOMAIN-CONTAINING PROTEIN"/>
    <property type="match status" value="1"/>
</dbReference>
<dbReference type="AlphaFoldDB" id="A0A067M2B4"/>
<reference evidence="4" key="1">
    <citation type="journal article" date="2014" name="Proc. Natl. Acad. Sci. U.S.A.">
        <title>Extensive sampling of basidiomycete genomes demonstrates inadequacy of the white-rot/brown-rot paradigm for wood decay fungi.</title>
        <authorList>
            <person name="Riley R."/>
            <person name="Salamov A.A."/>
            <person name="Brown D.W."/>
            <person name="Nagy L.G."/>
            <person name="Floudas D."/>
            <person name="Held B.W."/>
            <person name="Levasseur A."/>
            <person name="Lombard V."/>
            <person name="Morin E."/>
            <person name="Otillar R."/>
            <person name="Lindquist E.A."/>
            <person name="Sun H."/>
            <person name="LaButti K.M."/>
            <person name="Schmutz J."/>
            <person name="Jabbour D."/>
            <person name="Luo H."/>
            <person name="Baker S.E."/>
            <person name="Pisabarro A.G."/>
            <person name="Walton J.D."/>
            <person name="Blanchette R.A."/>
            <person name="Henrissat B."/>
            <person name="Martin F."/>
            <person name="Cullen D."/>
            <person name="Hibbett D.S."/>
            <person name="Grigoriev I.V."/>
        </authorList>
    </citation>
    <scope>NUCLEOTIDE SEQUENCE [LARGE SCALE GENOMIC DNA]</scope>
    <source>
        <strain evidence="4">FD-172 SS1</strain>
    </source>
</reference>
<dbReference type="STRING" id="930990.A0A067M2B4"/>
<dbReference type="InParanoid" id="A0A067M2B4"/>
<protein>
    <recommendedName>
        <fullName evidence="5">CxC1-like cysteine cluster associated with KDZ transposases domain-containing protein</fullName>
    </recommendedName>
</protein>
<dbReference type="Pfam" id="PF18758">
    <property type="entry name" value="KDZ"/>
    <property type="match status" value="1"/>
</dbReference>
<dbReference type="InterPro" id="IPR040521">
    <property type="entry name" value="KDZ"/>
</dbReference>
<dbReference type="Proteomes" id="UP000027195">
    <property type="component" value="Unassembled WGS sequence"/>
</dbReference>
<accession>A0A067M2B4</accession>
<gene>
    <name evidence="3" type="ORF">BOTBODRAFT_118163</name>
</gene>
<evidence type="ECO:0000313" key="4">
    <source>
        <dbReference type="Proteomes" id="UP000027195"/>
    </source>
</evidence>
<evidence type="ECO:0008006" key="5">
    <source>
        <dbReference type="Google" id="ProtNLM"/>
    </source>
</evidence>
<evidence type="ECO:0000313" key="3">
    <source>
        <dbReference type="EMBL" id="KDQ08815.1"/>
    </source>
</evidence>
<dbReference type="HOGENOM" id="CLU_004552_9_1_1"/>
<dbReference type="OrthoDB" id="3364670at2759"/>
<keyword evidence="1" id="KW-0175">Coiled coil</keyword>
<dbReference type="EMBL" id="KL198086">
    <property type="protein sequence ID" value="KDQ08815.1"/>
    <property type="molecule type" value="Genomic_DNA"/>
</dbReference>
<name>A0A067M2B4_BOTB1</name>
<evidence type="ECO:0000256" key="1">
    <source>
        <dbReference type="SAM" id="Coils"/>
    </source>
</evidence>
<organism evidence="3 4">
    <name type="scientific">Botryobasidium botryosum (strain FD-172 SS1)</name>
    <dbReference type="NCBI Taxonomy" id="930990"/>
    <lineage>
        <taxon>Eukaryota</taxon>
        <taxon>Fungi</taxon>
        <taxon>Dikarya</taxon>
        <taxon>Basidiomycota</taxon>
        <taxon>Agaricomycotina</taxon>
        <taxon>Agaricomycetes</taxon>
        <taxon>Cantharellales</taxon>
        <taxon>Botryobasidiaceae</taxon>
        <taxon>Botryobasidium</taxon>
    </lineage>
</organism>
<feature type="coiled-coil region" evidence="1">
    <location>
        <begin position="267"/>
        <end position="317"/>
    </location>
</feature>
<evidence type="ECO:0000256" key="2">
    <source>
        <dbReference type="SAM" id="MobiDB-lite"/>
    </source>
</evidence>